<dbReference type="GO" id="GO:0003677">
    <property type="term" value="F:DNA binding"/>
    <property type="evidence" value="ECO:0007669"/>
    <property type="project" value="UniProtKB-KW"/>
</dbReference>
<keyword evidence="6" id="KW-0269">Exonuclease</keyword>
<dbReference type="GO" id="GO:0000725">
    <property type="term" value="P:recombinational repair"/>
    <property type="evidence" value="ECO:0007669"/>
    <property type="project" value="TreeGrafter"/>
</dbReference>
<dbReference type="GO" id="GO:0005524">
    <property type="term" value="F:ATP binding"/>
    <property type="evidence" value="ECO:0007669"/>
    <property type="project" value="UniProtKB-KW"/>
</dbReference>
<dbReference type="SUPFAM" id="SSF52980">
    <property type="entry name" value="Restriction endonuclease-like"/>
    <property type="match status" value="1"/>
</dbReference>
<reference evidence="17" key="1">
    <citation type="submission" date="2018-06" db="EMBL/GenBank/DDBJ databases">
        <authorList>
            <person name="Zhirakovskaya E."/>
        </authorList>
    </citation>
    <scope>NUCLEOTIDE SEQUENCE</scope>
</reference>
<proteinExistence type="predicted"/>
<feature type="compositionally biased region" description="Basic and acidic residues" evidence="14">
    <location>
        <begin position="1"/>
        <end position="13"/>
    </location>
</feature>
<sequence length="1147" mass="128393">MRDIASRANDKQARASNPTVSAWVSANAGSGKTHVLVNRVIRLMLTGTPPEKILCLTYTRAAAAEMSNRLYKNLAEWIPLDDDALIDKIHKNTGHIRFEKDQLAAPRRLFAKALETPGGLKIQTIHAFCEQLLHRFPLEAGVTSGFTVMEDRQANDLLGKVRSEFFAAIEQSNDYAMRGYLAEVVKFSGGEKTFGELLEKLLDQRDKLTPVYLQLDEASKRLAAGLGIDPDDTVKDIKSKASSELDRSALKHALSILEAQTNNKDKAQATVLAQLLQTSSDRVAFENLQELFLTAKAEPKSRKNLCSADCVKKHPDVFQTLEKEAERFAALFDKFKAINILRATDAALHVGKVITSKYEAEKNRLGLYDYQDLIAKVLVMFAQMPDAAWVLYKLDGGLDHILIDEAQDTSPAQWDIVQFLADDFFSGVGARQSMSRSIFAVGDRKQSIYSFQGADPESFDQRKRHFQQAVELCGQQFEAVEFDVSFRSTEQVLDVVDRVFAQSQAARGVGETDHLAHRHGQPGVVELWPLEEKMTPEKKPAWVPGDGETGDSHARIKLAKKIALKIKGWLDSGEILASENRPIRPGDILILVRRRTQLMAALVRALKQADIPIAGVDRLKLTQHIAVQDLMALARFALLPQDDLNFAGLLKSSLLTKDNGKPFNDEDLVVLAADRGECSLWSSFLRETVSGGIYDTAKTLLLEWQERARRLLPFELFSSVLNTDKKRWSILQRLGSEAGEPIDAFLALTQDYERTSVPTLQGFLSWVESGDTEIKREMEKNDNQVRIMTVHGAKGLEAKIVIMPDSYDVPDGKNVPKLLYVDDATPMWKLTGKFETPLTSALKNRHLDDSNEELNRLLYVAMTRACDRLYIGGAQSRNKIKENSWYKLVENILCRPEHETPDPVFGKVWRVSRDHGGEEIEKKPAIALQPPVPVPLWANEHPASGSRNTDWVAPSQMGTDKADNKELYLSPLAAVSANRFQRGNLIHKMLQHLPEVPPERQKEVAERYIFDQGSNLSKQERLQTLAETLTILTDEKFAPVFGPGSVAEAPIVARIKMKSGTEMVLNGQIDRLKIGDSKILIVDYKTNRPAPATANSVNRQYIRQLAAYRLALLEIYPEHTIQAALLWTHSGVLMKIDEKQLIDVFST</sequence>
<evidence type="ECO:0000256" key="7">
    <source>
        <dbReference type="ARBA" id="ARBA00022840"/>
    </source>
</evidence>
<dbReference type="Pfam" id="PF13361">
    <property type="entry name" value="UvrD_C"/>
    <property type="match status" value="1"/>
</dbReference>
<keyword evidence="7" id="KW-0067">ATP-binding</keyword>
<comment type="catalytic activity">
    <reaction evidence="13">
        <text>ATP + H2O = ADP + phosphate + H(+)</text>
        <dbReference type="Rhea" id="RHEA:13065"/>
        <dbReference type="ChEBI" id="CHEBI:15377"/>
        <dbReference type="ChEBI" id="CHEBI:15378"/>
        <dbReference type="ChEBI" id="CHEBI:30616"/>
        <dbReference type="ChEBI" id="CHEBI:43474"/>
        <dbReference type="ChEBI" id="CHEBI:456216"/>
        <dbReference type="EC" id="5.6.2.4"/>
    </reaction>
</comment>
<comment type="catalytic activity">
    <reaction evidence="11">
        <text>Couples ATP hydrolysis with the unwinding of duplex DNA by translocating in the 3'-5' direction.</text>
        <dbReference type="EC" id="5.6.2.4"/>
    </reaction>
</comment>
<name>A0A3B0SNH3_9ZZZZ</name>
<evidence type="ECO:0000259" key="16">
    <source>
        <dbReference type="PROSITE" id="PS51217"/>
    </source>
</evidence>
<dbReference type="InterPro" id="IPR011604">
    <property type="entry name" value="PDDEXK-like_dom_sf"/>
</dbReference>
<gene>
    <name evidence="17" type="ORF">MNBD_ALPHA08-1154</name>
</gene>
<dbReference type="InterPro" id="IPR014016">
    <property type="entry name" value="UvrD-like_ATP-bd"/>
</dbReference>
<evidence type="ECO:0000256" key="11">
    <source>
        <dbReference type="ARBA" id="ARBA00034617"/>
    </source>
</evidence>
<keyword evidence="10" id="KW-0413">Isomerase</keyword>
<evidence type="ECO:0000256" key="9">
    <source>
        <dbReference type="ARBA" id="ARBA00023204"/>
    </source>
</evidence>
<dbReference type="PROSITE" id="PS51217">
    <property type="entry name" value="UVRD_HELICASE_CTER"/>
    <property type="match status" value="1"/>
</dbReference>
<evidence type="ECO:0000256" key="1">
    <source>
        <dbReference type="ARBA" id="ARBA00022722"/>
    </source>
</evidence>
<dbReference type="GO" id="GO:0004527">
    <property type="term" value="F:exonuclease activity"/>
    <property type="evidence" value="ECO:0007669"/>
    <property type="project" value="UniProtKB-KW"/>
</dbReference>
<dbReference type="EMBL" id="UOEC01000195">
    <property type="protein sequence ID" value="VAW02159.1"/>
    <property type="molecule type" value="Genomic_DNA"/>
</dbReference>
<evidence type="ECO:0000256" key="8">
    <source>
        <dbReference type="ARBA" id="ARBA00023125"/>
    </source>
</evidence>
<feature type="domain" description="UvrD-like helicase C-terminal" evidence="16">
    <location>
        <begin position="519"/>
        <end position="795"/>
    </location>
</feature>
<keyword evidence="8" id="KW-0238">DNA-binding</keyword>
<keyword evidence="2" id="KW-0547">Nucleotide-binding</keyword>
<organism evidence="17">
    <name type="scientific">hydrothermal vent metagenome</name>
    <dbReference type="NCBI Taxonomy" id="652676"/>
    <lineage>
        <taxon>unclassified sequences</taxon>
        <taxon>metagenomes</taxon>
        <taxon>ecological metagenomes</taxon>
    </lineage>
</organism>
<keyword evidence="3" id="KW-0227">DNA damage</keyword>
<dbReference type="InterPro" id="IPR000212">
    <property type="entry name" value="DNA_helicase_UvrD/REP"/>
</dbReference>
<evidence type="ECO:0000256" key="14">
    <source>
        <dbReference type="SAM" id="MobiDB-lite"/>
    </source>
</evidence>
<dbReference type="InterPro" id="IPR027417">
    <property type="entry name" value="P-loop_NTPase"/>
</dbReference>
<dbReference type="PANTHER" id="PTHR11070:SF2">
    <property type="entry name" value="ATP-DEPENDENT DNA HELICASE SRS2"/>
    <property type="match status" value="1"/>
</dbReference>
<dbReference type="GO" id="GO:0043138">
    <property type="term" value="F:3'-5' DNA helicase activity"/>
    <property type="evidence" value="ECO:0007669"/>
    <property type="project" value="UniProtKB-EC"/>
</dbReference>
<evidence type="ECO:0000313" key="17">
    <source>
        <dbReference type="EMBL" id="VAW02159.1"/>
    </source>
</evidence>
<evidence type="ECO:0000256" key="2">
    <source>
        <dbReference type="ARBA" id="ARBA00022741"/>
    </source>
</evidence>
<dbReference type="Pfam" id="PF00580">
    <property type="entry name" value="UvrD-helicase"/>
    <property type="match status" value="1"/>
</dbReference>
<dbReference type="Pfam" id="PF12705">
    <property type="entry name" value="PDDEXK_1"/>
    <property type="match status" value="1"/>
</dbReference>
<dbReference type="PROSITE" id="PS51198">
    <property type="entry name" value="UVRD_HELICASE_ATP_BIND"/>
    <property type="match status" value="1"/>
</dbReference>
<dbReference type="Gene3D" id="3.40.50.300">
    <property type="entry name" value="P-loop containing nucleotide triphosphate hydrolases"/>
    <property type="match status" value="4"/>
</dbReference>
<dbReference type="InterPro" id="IPR014017">
    <property type="entry name" value="DNA_helicase_UvrD-like_C"/>
</dbReference>
<dbReference type="NCBIfam" id="TIGR02784">
    <property type="entry name" value="addA_alphas"/>
    <property type="match status" value="1"/>
</dbReference>
<dbReference type="InterPro" id="IPR011335">
    <property type="entry name" value="Restrct_endonuc-II-like"/>
</dbReference>
<evidence type="ECO:0000256" key="4">
    <source>
        <dbReference type="ARBA" id="ARBA00022801"/>
    </source>
</evidence>
<keyword evidence="5" id="KW-0347">Helicase</keyword>
<dbReference type="InterPro" id="IPR038726">
    <property type="entry name" value="PDDEXK_AddAB-type"/>
</dbReference>
<dbReference type="GO" id="GO:0005829">
    <property type="term" value="C:cytosol"/>
    <property type="evidence" value="ECO:0007669"/>
    <property type="project" value="TreeGrafter"/>
</dbReference>
<evidence type="ECO:0000256" key="13">
    <source>
        <dbReference type="ARBA" id="ARBA00048988"/>
    </source>
</evidence>
<dbReference type="EC" id="5.6.2.4" evidence="12"/>
<dbReference type="Gene3D" id="3.90.320.10">
    <property type="match status" value="1"/>
</dbReference>
<evidence type="ECO:0000256" key="12">
    <source>
        <dbReference type="ARBA" id="ARBA00034808"/>
    </source>
</evidence>
<keyword evidence="4" id="KW-0378">Hydrolase</keyword>
<accession>A0A3B0SNH3</accession>
<evidence type="ECO:0000256" key="6">
    <source>
        <dbReference type="ARBA" id="ARBA00022839"/>
    </source>
</evidence>
<evidence type="ECO:0000256" key="5">
    <source>
        <dbReference type="ARBA" id="ARBA00022806"/>
    </source>
</evidence>
<feature type="domain" description="UvrD-like helicase ATP-binding" evidence="15">
    <location>
        <begin position="5"/>
        <end position="489"/>
    </location>
</feature>
<evidence type="ECO:0000256" key="3">
    <source>
        <dbReference type="ARBA" id="ARBA00022763"/>
    </source>
</evidence>
<evidence type="ECO:0000256" key="10">
    <source>
        <dbReference type="ARBA" id="ARBA00023235"/>
    </source>
</evidence>
<dbReference type="PANTHER" id="PTHR11070">
    <property type="entry name" value="UVRD / RECB / PCRA DNA HELICASE FAMILY MEMBER"/>
    <property type="match status" value="1"/>
</dbReference>
<feature type="region of interest" description="Disordered" evidence="14">
    <location>
        <begin position="1"/>
        <end position="20"/>
    </location>
</feature>
<dbReference type="GO" id="GO:0033202">
    <property type="term" value="C:DNA helicase complex"/>
    <property type="evidence" value="ECO:0007669"/>
    <property type="project" value="TreeGrafter"/>
</dbReference>
<dbReference type="AlphaFoldDB" id="A0A3B0SNH3"/>
<dbReference type="InterPro" id="IPR014151">
    <property type="entry name" value="DNA_helicase_AddA"/>
</dbReference>
<keyword evidence="1" id="KW-0540">Nuclease</keyword>
<evidence type="ECO:0000259" key="15">
    <source>
        <dbReference type="PROSITE" id="PS51198"/>
    </source>
</evidence>
<dbReference type="SUPFAM" id="SSF52540">
    <property type="entry name" value="P-loop containing nucleoside triphosphate hydrolases"/>
    <property type="match status" value="1"/>
</dbReference>
<protein>
    <recommendedName>
        <fullName evidence="12">DNA 3'-5' helicase</fullName>
        <ecNumber evidence="12">5.6.2.4</ecNumber>
    </recommendedName>
</protein>
<keyword evidence="9" id="KW-0234">DNA repair</keyword>